<evidence type="ECO:0000313" key="1">
    <source>
        <dbReference type="EMBL" id="KAJ2788065.1"/>
    </source>
</evidence>
<accession>A0ACC1KDJ7</accession>
<reference evidence="1" key="1">
    <citation type="submission" date="2022-07" db="EMBL/GenBank/DDBJ databases">
        <title>Phylogenomic reconstructions and comparative analyses of Kickxellomycotina fungi.</title>
        <authorList>
            <person name="Reynolds N.K."/>
            <person name="Stajich J.E."/>
            <person name="Barry K."/>
            <person name="Grigoriev I.V."/>
            <person name="Crous P."/>
            <person name="Smith M.E."/>
        </authorList>
    </citation>
    <scope>NUCLEOTIDE SEQUENCE</scope>
    <source>
        <strain evidence="1">BCRC 34191</strain>
    </source>
</reference>
<dbReference type="EMBL" id="JANBUK010000920">
    <property type="protein sequence ID" value="KAJ2788065.1"/>
    <property type="molecule type" value="Genomic_DNA"/>
</dbReference>
<organism evidence="1 2">
    <name type="scientific">Coemansia linderi</name>
    <dbReference type="NCBI Taxonomy" id="2663919"/>
    <lineage>
        <taxon>Eukaryota</taxon>
        <taxon>Fungi</taxon>
        <taxon>Fungi incertae sedis</taxon>
        <taxon>Zoopagomycota</taxon>
        <taxon>Kickxellomycotina</taxon>
        <taxon>Kickxellomycetes</taxon>
        <taxon>Kickxellales</taxon>
        <taxon>Kickxellaceae</taxon>
        <taxon>Coemansia</taxon>
    </lineage>
</organism>
<name>A0ACC1KDJ7_9FUNG</name>
<gene>
    <name evidence="1" type="ORF">GGI18_003061</name>
</gene>
<keyword evidence="2" id="KW-1185">Reference proteome</keyword>
<dbReference type="Proteomes" id="UP001140066">
    <property type="component" value="Unassembled WGS sequence"/>
</dbReference>
<proteinExistence type="predicted"/>
<evidence type="ECO:0000313" key="2">
    <source>
        <dbReference type="Proteomes" id="UP001140066"/>
    </source>
</evidence>
<protein>
    <submittedName>
        <fullName evidence="1">Uncharacterized protein</fullName>
    </submittedName>
</protein>
<sequence length="108" mass="12355">MLGTRTENVAFRRGKRQGLMMSVTERYLRQDIPCAHKSCRQCPQNNDLAQRGLPQLSDSGMILIPDASVVSRYIELLEHNQALVNLVFCQSVVDALDRRNRTRTIRNV</sequence>
<feature type="non-terminal residue" evidence="1">
    <location>
        <position position="108"/>
    </location>
</feature>
<comment type="caution">
    <text evidence="1">The sequence shown here is derived from an EMBL/GenBank/DDBJ whole genome shotgun (WGS) entry which is preliminary data.</text>
</comment>